<reference evidence="2 3" key="1">
    <citation type="submission" date="2024-04" db="EMBL/GenBank/DDBJ databases">
        <title>Phyllosticta paracitricarpa is synonymous to the EU quarantine fungus P. citricarpa based on phylogenomic analyses.</title>
        <authorList>
            <consortium name="Lawrence Berkeley National Laboratory"/>
            <person name="Van ingen-buijs V.A."/>
            <person name="Van westerhoven A.C."/>
            <person name="Haridas S."/>
            <person name="Skiadas P."/>
            <person name="Martin F."/>
            <person name="Groenewald J.Z."/>
            <person name="Crous P.W."/>
            <person name="Seidl M.F."/>
        </authorList>
    </citation>
    <scope>NUCLEOTIDE SEQUENCE [LARGE SCALE GENOMIC DNA]</scope>
    <source>
        <strain evidence="2 3">CPC 17464</strain>
    </source>
</reference>
<dbReference type="RefSeq" id="XP_066653568.1">
    <property type="nucleotide sequence ID" value="XM_066800713.1"/>
</dbReference>
<protein>
    <recommendedName>
        <fullName evidence="4">Secreted protein</fullName>
    </recommendedName>
</protein>
<dbReference type="EMBL" id="JBBPEH010000008">
    <property type="protein sequence ID" value="KAK7534843.1"/>
    <property type="molecule type" value="Genomic_DNA"/>
</dbReference>
<keyword evidence="1" id="KW-0732">Signal</keyword>
<organism evidence="2 3">
    <name type="scientific">Phyllosticta citribraziliensis</name>
    <dbReference type="NCBI Taxonomy" id="989973"/>
    <lineage>
        <taxon>Eukaryota</taxon>
        <taxon>Fungi</taxon>
        <taxon>Dikarya</taxon>
        <taxon>Ascomycota</taxon>
        <taxon>Pezizomycotina</taxon>
        <taxon>Dothideomycetes</taxon>
        <taxon>Dothideomycetes incertae sedis</taxon>
        <taxon>Botryosphaeriales</taxon>
        <taxon>Phyllostictaceae</taxon>
        <taxon>Phyllosticta</taxon>
    </lineage>
</organism>
<evidence type="ECO:0000313" key="3">
    <source>
        <dbReference type="Proteomes" id="UP001360953"/>
    </source>
</evidence>
<feature type="non-terminal residue" evidence="2">
    <location>
        <position position="83"/>
    </location>
</feature>
<name>A0ABR1LJN2_9PEZI</name>
<dbReference type="Proteomes" id="UP001360953">
    <property type="component" value="Unassembled WGS sequence"/>
</dbReference>
<comment type="caution">
    <text evidence="2">The sequence shown here is derived from an EMBL/GenBank/DDBJ whole genome shotgun (WGS) entry which is preliminary data.</text>
</comment>
<keyword evidence="3" id="KW-1185">Reference proteome</keyword>
<feature type="signal peptide" evidence="1">
    <location>
        <begin position="1"/>
        <end position="19"/>
    </location>
</feature>
<evidence type="ECO:0008006" key="4">
    <source>
        <dbReference type="Google" id="ProtNLM"/>
    </source>
</evidence>
<accession>A0ABR1LJN2</accession>
<gene>
    <name evidence="2" type="ORF">J3D65DRAFT_629156</name>
</gene>
<sequence>MKVARLAFFLLLWIHPCSRRRQQQRHPLTISHPQLRRDALLLGWPPQMPFHTPVSILAICHHSSCCLSRAAVDDLPLIPDHHL</sequence>
<evidence type="ECO:0000256" key="1">
    <source>
        <dbReference type="SAM" id="SignalP"/>
    </source>
</evidence>
<dbReference type="GeneID" id="92033619"/>
<evidence type="ECO:0000313" key="2">
    <source>
        <dbReference type="EMBL" id="KAK7534843.1"/>
    </source>
</evidence>
<proteinExistence type="predicted"/>
<feature type="chain" id="PRO_5045673886" description="Secreted protein" evidence="1">
    <location>
        <begin position="20"/>
        <end position="83"/>
    </location>
</feature>